<evidence type="ECO:0000313" key="3">
    <source>
        <dbReference type="Proteomes" id="UP000613580"/>
    </source>
</evidence>
<dbReference type="EMBL" id="JACAZE010000006">
    <property type="protein sequence ID" value="KAF7313728.1"/>
    <property type="molecule type" value="Genomic_DNA"/>
</dbReference>
<feature type="compositionally biased region" description="Basic and acidic residues" evidence="1">
    <location>
        <begin position="232"/>
        <end position="265"/>
    </location>
</feature>
<feature type="region of interest" description="Disordered" evidence="1">
    <location>
        <begin position="144"/>
        <end position="213"/>
    </location>
</feature>
<organism evidence="2 3">
    <name type="scientific">Mycena chlorophos</name>
    <name type="common">Agaric fungus</name>
    <name type="synonym">Agaricus chlorophos</name>
    <dbReference type="NCBI Taxonomy" id="658473"/>
    <lineage>
        <taxon>Eukaryota</taxon>
        <taxon>Fungi</taxon>
        <taxon>Dikarya</taxon>
        <taxon>Basidiomycota</taxon>
        <taxon>Agaricomycotina</taxon>
        <taxon>Agaricomycetes</taxon>
        <taxon>Agaricomycetidae</taxon>
        <taxon>Agaricales</taxon>
        <taxon>Marasmiineae</taxon>
        <taxon>Mycenaceae</taxon>
        <taxon>Mycena</taxon>
    </lineage>
</organism>
<dbReference type="AlphaFoldDB" id="A0A8H6WG89"/>
<protein>
    <submittedName>
        <fullName evidence="2">Uncharacterized protein</fullName>
    </submittedName>
</protein>
<dbReference type="Proteomes" id="UP000613580">
    <property type="component" value="Unassembled WGS sequence"/>
</dbReference>
<feature type="region of interest" description="Disordered" evidence="1">
    <location>
        <begin position="232"/>
        <end position="296"/>
    </location>
</feature>
<feature type="compositionally biased region" description="Polar residues" evidence="1">
    <location>
        <begin position="286"/>
        <end position="296"/>
    </location>
</feature>
<feature type="compositionally biased region" description="Basic residues" evidence="1">
    <location>
        <begin position="266"/>
        <end position="279"/>
    </location>
</feature>
<evidence type="ECO:0000313" key="2">
    <source>
        <dbReference type="EMBL" id="KAF7313728.1"/>
    </source>
</evidence>
<keyword evidence="3" id="KW-1185">Reference proteome</keyword>
<dbReference type="OrthoDB" id="3240950at2759"/>
<proteinExistence type="predicted"/>
<accession>A0A8H6WG89</accession>
<evidence type="ECO:0000256" key="1">
    <source>
        <dbReference type="SAM" id="MobiDB-lite"/>
    </source>
</evidence>
<gene>
    <name evidence="2" type="ORF">HMN09_00529900</name>
</gene>
<name>A0A8H6WG89_MYCCL</name>
<sequence length="296" mass="33281">MFSPRSFQQAPTFKAALAFIAHPNLLDQSAYPREPLAQSWTPPSALRAREFSENGSWRSYNSNTFSGHRFPEAQQPIGQHEPTSPAFGPRMEALFMERASPLSELADWTSAQSRSSRPLVDVSICNARLSFALLTTIQLPAAPPMAEDWSGSSRRGSIASQDAPSIPEPIPHYRPSSPERLPAVVEARREHRDKKASRDRDKDGGGSPGTYYIVPAGVNVIFQDQAGREITRVGDFENQERPPVDDREPPRTDEGRRSRNAEEGHGRRRHHHELRTKHRESKDTYRSQSQVIQLIT</sequence>
<comment type="caution">
    <text evidence="2">The sequence shown here is derived from an EMBL/GenBank/DDBJ whole genome shotgun (WGS) entry which is preliminary data.</text>
</comment>
<feature type="compositionally biased region" description="Polar residues" evidence="1">
    <location>
        <begin position="150"/>
        <end position="163"/>
    </location>
</feature>
<reference evidence="2" key="1">
    <citation type="submission" date="2020-05" db="EMBL/GenBank/DDBJ databases">
        <title>Mycena genomes resolve the evolution of fungal bioluminescence.</title>
        <authorList>
            <person name="Tsai I.J."/>
        </authorList>
    </citation>
    <scope>NUCLEOTIDE SEQUENCE</scope>
    <source>
        <strain evidence="2">110903Hualien_Pintung</strain>
    </source>
</reference>